<dbReference type="Proteomes" id="UP000289340">
    <property type="component" value="Chromosome 2"/>
</dbReference>
<reference evidence="2 3" key="1">
    <citation type="submission" date="2018-09" db="EMBL/GenBank/DDBJ databases">
        <title>A high-quality reference genome of wild soybean provides a powerful tool to mine soybean genomes.</title>
        <authorList>
            <person name="Xie M."/>
            <person name="Chung C.Y.L."/>
            <person name="Li M.-W."/>
            <person name="Wong F.-L."/>
            <person name="Chan T.-F."/>
            <person name="Lam H.-M."/>
        </authorList>
    </citation>
    <scope>NUCLEOTIDE SEQUENCE [LARGE SCALE GENOMIC DNA]</scope>
    <source>
        <strain evidence="3">cv. W05</strain>
        <tissue evidence="2">Hypocotyl of etiolated seedlings</tissue>
    </source>
</reference>
<accession>A0A445LR97</accession>
<organism evidence="2 3">
    <name type="scientific">Glycine soja</name>
    <name type="common">Wild soybean</name>
    <dbReference type="NCBI Taxonomy" id="3848"/>
    <lineage>
        <taxon>Eukaryota</taxon>
        <taxon>Viridiplantae</taxon>
        <taxon>Streptophyta</taxon>
        <taxon>Embryophyta</taxon>
        <taxon>Tracheophyta</taxon>
        <taxon>Spermatophyta</taxon>
        <taxon>Magnoliopsida</taxon>
        <taxon>eudicotyledons</taxon>
        <taxon>Gunneridae</taxon>
        <taxon>Pentapetalae</taxon>
        <taxon>rosids</taxon>
        <taxon>fabids</taxon>
        <taxon>Fabales</taxon>
        <taxon>Fabaceae</taxon>
        <taxon>Papilionoideae</taxon>
        <taxon>50 kb inversion clade</taxon>
        <taxon>NPAAA clade</taxon>
        <taxon>indigoferoid/millettioid clade</taxon>
        <taxon>Phaseoleae</taxon>
        <taxon>Glycine</taxon>
        <taxon>Glycine subgen. Soja</taxon>
    </lineage>
</organism>
<sequence>MDFSLISKLIIVLLIIAQDVLQIHQTWLKYPSSMILTKWKPPNFQPMCSSPKSYHKMQIRWCVACYHRRRPLEYSR</sequence>
<name>A0A445LR97_GLYSO</name>
<gene>
    <name evidence="2" type="ORF">D0Y65_004513</name>
</gene>
<dbReference type="AlphaFoldDB" id="A0A445LR97"/>
<evidence type="ECO:0000256" key="1">
    <source>
        <dbReference type="SAM" id="SignalP"/>
    </source>
</evidence>
<comment type="caution">
    <text evidence="2">The sequence shown here is derived from an EMBL/GenBank/DDBJ whole genome shotgun (WGS) entry which is preliminary data.</text>
</comment>
<keyword evidence="1" id="KW-0732">Signal</keyword>
<proteinExistence type="predicted"/>
<feature type="chain" id="PRO_5018968846" description="Secreted protein" evidence="1">
    <location>
        <begin position="23"/>
        <end position="76"/>
    </location>
</feature>
<dbReference type="EMBL" id="QZWG01000002">
    <property type="protein sequence ID" value="RZC25850.1"/>
    <property type="molecule type" value="Genomic_DNA"/>
</dbReference>
<evidence type="ECO:0008006" key="4">
    <source>
        <dbReference type="Google" id="ProtNLM"/>
    </source>
</evidence>
<evidence type="ECO:0000313" key="3">
    <source>
        <dbReference type="Proteomes" id="UP000289340"/>
    </source>
</evidence>
<feature type="signal peptide" evidence="1">
    <location>
        <begin position="1"/>
        <end position="22"/>
    </location>
</feature>
<keyword evidence="3" id="KW-1185">Reference proteome</keyword>
<protein>
    <recommendedName>
        <fullName evidence="4">Secreted protein</fullName>
    </recommendedName>
</protein>
<evidence type="ECO:0000313" key="2">
    <source>
        <dbReference type="EMBL" id="RZC25850.1"/>
    </source>
</evidence>